<protein>
    <submittedName>
        <fullName evidence="2">DNA-binding SARP family transcriptional activator</fullName>
    </submittedName>
</protein>
<name>A0A561SKJ2_9PSEU</name>
<dbReference type="Gene3D" id="1.10.10.10">
    <property type="entry name" value="Winged helix-like DNA-binding domain superfamily/Winged helix DNA-binding domain"/>
    <property type="match status" value="1"/>
</dbReference>
<reference evidence="2 3" key="1">
    <citation type="submission" date="2019-06" db="EMBL/GenBank/DDBJ databases">
        <title>Sequencing the genomes of 1000 actinobacteria strains.</title>
        <authorList>
            <person name="Klenk H.-P."/>
        </authorList>
    </citation>
    <scope>NUCLEOTIDE SEQUENCE [LARGE SCALE GENOMIC DNA]</scope>
    <source>
        <strain evidence="2 3">DSM 45671</strain>
    </source>
</reference>
<dbReference type="GO" id="GO:0006355">
    <property type="term" value="P:regulation of DNA-templated transcription"/>
    <property type="evidence" value="ECO:0007669"/>
    <property type="project" value="InterPro"/>
</dbReference>
<dbReference type="InterPro" id="IPR016032">
    <property type="entry name" value="Sig_transdc_resp-reg_C-effctor"/>
</dbReference>
<keyword evidence="3" id="KW-1185">Reference proteome</keyword>
<dbReference type="PANTHER" id="PTHR35807">
    <property type="entry name" value="TRANSCRIPTIONAL REGULATOR REDD-RELATED"/>
    <property type="match status" value="1"/>
</dbReference>
<dbReference type="InterPro" id="IPR011990">
    <property type="entry name" value="TPR-like_helical_dom_sf"/>
</dbReference>
<dbReference type="SUPFAM" id="SSF48452">
    <property type="entry name" value="TPR-like"/>
    <property type="match status" value="1"/>
</dbReference>
<dbReference type="EMBL" id="VIWU01000001">
    <property type="protein sequence ID" value="TWF75363.1"/>
    <property type="molecule type" value="Genomic_DNA"/>
</dbReference>
<dbReference type="SUPFAM" id="SSF46894">
    <property type="entry name" value="C-terminal effector domain of the bipartite response regulators"/>
    <property type="match status" value="1"/>
</dbReference>
<accession>A0A561SKJ2</accession>
<sequence>MKSRIDGEVSRTNEARRGPVVAAALLGGCRISVGERMVDTASSRRTRGLVAYLVVHRRAWIPRDVLMDIFWPHAAPAAARNSLHVALTRVRAALRAAGGEALLERNFDTYGISRDADVRLDVDQVEAAGALARRAIAAGDAVRAEQAYGMICQLYAGVFLADDLYVDWALPVRERLAREAIEAQRGLMHIYLRRGDCGAAAVLARAVLVVDPADEDVNRGLMACLASSGQRHLALEQYRRMARTLWRTYRIGPSAESAALYEAIRKPGPYRSAS</sequence>
<proteinExistence type="predicted"/>
<evidence type="ECO:0000313" key="2">
    <source>
        <dbReference type="EMBL" id="TWF75363.1"/>
    </source>
</evidence>
<keyword evidence="2" id="KW-0238">DNA-binding</keyword>
<feature type="domain" description="Bacterial transcriptional activator" evidence="1">
    <location>
        <begin position="120"/>
        <end position="265"/>
    </location>
</feature>
<dbReference type="Pfam" id="PF03704">
    <property type="entry name" value="BTAD"/>
    <property type="match status" value="1"/>
</dbReference>
<dbReference type="InterPro" id="IPR005158">
    <property type="entry name" value="BTAD"/>
</dbReference>
<evidence type="ECO:0000313" key="3">
    <source>
        <dbReference type="Proteomes" id="UP000321261"/>
    </source>
</evidence>
<organism evidence="2 3">
    <name type="scientific">Pseudonocardia hierapolitana</name>
    <dbReference type="NCBI Taxonomy" id="1128676"/>
    <lineage>
        <taxon>Bacteria</taxon>
        <taxon>Bacillati</taxon>
        <taxon>Actinomycetota</taxon>
        <taxon>Actinomycetes</taxon>
        <taxon>Pseudonocardiales</taxon>
        <taxon>Pseudonocardiaceae</taxon>
        <taxon>Pseudonocardia</taxon>
    </lineage>
</organism>
<evidence type="ECO:0000259" key="1">
    <source>
        <dbReference type="SMART" id="SM01043"/>
    </source>
</evidence>
<dbReference type="SMART" id="SM01043">
    <property type="entry name" value="BTAD"/>
    <property type="match status" value="1"/>
</dbReference>
<comment type="caution">
    <text evidence="2">The sequence shown here is derived from an EMBL/GenBank/DDBJ whole genome shotgun (WGS) entry which is preliminary data.</text>
</comment>
<dbReference type="GO" id="GO:0003677">
    <property type="term" value="F:DNA binding"/>
    <property type="evidence" value="ECO:0007669"/>
    <property type="project" value="UniProtKB-KW"/>
</dbReference>
<gene>
    <name evidence="2" type="ORF">FHX44_111247</name>
</gene>
<dbReference type="InterPro" id="IPR036388">
    <property type="entry name" value="WH-like_DNA-bd_sf"/>
</dbReference>
<dbReference type="Proteomes" id="UP000321261">
    <property type="component" value="Unassembled WGS sequence"/>
</dbReference>
<dbReference type="AlphaFoldDB" id="A0A561SKJ2"/>
<dbReference type="InterPro" id="IPR051677">
    <property type="entry name" value="AfsR-DnrI-RedD_regulator"/>
</dbReference>
<dbReference type="Gene3D" id="1.25.40.10">
    <property type="entry name" value="Tetratricopeptide repeat domain"/>
    <property type="match status" value="1"/>
</dbReference>
<dbReference type="PROSITE" id="PS51257">
    <property type="entry name" value="PROKAR_LIPOPROTEIN"/>
    <property type="match status" value="1"/>
</dbReference>